<name>A0A1H8VH11_9GAMM</name>
<dbReference type="EC" id="2.7.1.166" evidence="4 15"/>
<protein>
    <recommendedName>
        <fullName evidence="13 15">3-deoxy-D-manno-octulosonic acid kinase</fullName>
        <shortName evidence="15">Kdo kinase</shortName>
        <ecNumber evidence="4 15">2.7.1.166</ecNumber>
    </recommendedName>
</protein>
<evidence type="ECO:0000256" key="1">
    <source>
        <dbReference type="ARBA" id="ARBA00004515"/>
    </source>
</evidence>
<evidence type="ECO:0000256" key="2">
    <source>
        <dbReference type="ARBA" id="ARBA00004713"/>
    </source>
</evidence>
<keyword evidence="8 15" id="KW-0547">Nucleotide-binding</keyword>
<accession>A0A1H8VH11</accession>
<keyword evidence="7 15" id="KW-0808">Transferase</keyword>
<sequence length="216" mass="24310">MDPLPAWLFDPQTLHARGLVTGSSVGRNSAWFFTCADTPMVLRHYWRGGIVARFARDVYVWTGRERTRPFREWRLMAELRRRGLPVPAPVAARAVRTGPGYRADLVTATIPGAAPLDERIHAGMAGTRTWHRVGVAIRQCHEAGAFHADLNVRNILLDDRDQPWLIDWDQGQLKRPDPGWQQANLDRLRRSIAKDPTVEAAAQGGWEALMDGYGRG</sequence>
<evidence type="ECO:0000313" key="16">
    <source>
        <dbReference type="EMBL" id="SEP14679.1"/>
    </source>
</evidence>
<evidence type="ECO:0000256" key="14">
    <source>
        <dbReference type="ARBA" id="ARBA00034417"/>
    </source>
</evidence>
<dbReference type="STRING" id="406100.SAMN04488052_11268"/>
<evidence type="ECO:0000256" key="8">
    <source>
        <dbReference type="ARBA" id="ARBA00022741"/>
    </source>
</evidence>
<comment type="subcellular location">
    <subcellularLocation>
        <location evidence="1 15">Cell inner membrane</location>
        <topology evidence="1 15">Peripheral membrane protein</topology>
        <orientation evidence="1 15">Cytoplasmic side</orientation>
    </subcellularLocation>
</comment>
<keyword evidence="11 15" id="KW-0448">Lipopolysaccharide biosynthesis</keyword>
<evidence type="ECO:0000256" key="7">
    <source>
        <dbReference type="ARBA" id="ARBA00022679"/>
    </source>
</evidence>
<keyword evidence="5 15" id="KW-1003">Cell membrane</keyword>
<evidence type="ECO:0000256" key="3">
    <source>
        <dbReference type="ARBA" id="ARBA00010327"/>
    </source>
</evidence>
<dbReference type="HAMAP" id="MF_00521">
    <property type="entry name" value="KDO_kinase"/>
    <property type="match status" value="1"/>
</dbReference>
<keyword evidence="9 15" id="KW-0418">Kinase</keyword>
<gene>
    <name evidence="15" type="primary">kdkA</name>
    <name evidence="16" type="ORF">SAMN04488052_11268</name>
</gene>
<evidence type="ECO:0000256" key="4">
    <source>
        <dbReference type="ARBA" id="ARBA00011988"/>
    </source>
</evidence>
<dbReference type="Pfam" id="PF06293">
    <property type="entry name" value="Kdo"/>
    <property type="match status" value="1"/>
</dbReference>
<dbReference type="GO" id="GO:0009244">
    <property type="term" value="P:lipopolysaccharide core region biosynthetic process"/>
    <property type="evidence" value="ECO:0007669"/>
    <property type="project" value="UniProtKB-UniRule"/>
</dbReference>
<evidence type="ECO:0000256" key="13">
    <source>
        <dbReference type="ARBA" id="ARBA00029511"/>
    </source>
</evidence>
<dbReference type="GO" id="GO:0016773">
    <property type="term" value="F:phosphotransferase activity, alcohol group as acceptor"/>
    <property type="evidence" value="ECO:0007669"/>
    <property type="project" value="UniProtKB-UniRule"/>
</dbReference>
<evidence type="ECO:0000256" key="6">
    <source>
        <dbReference type="ARBA" id="ARBA00022519"/>
    </source>
</evidence>
<evidence type="ECO:0000256" key="9">
    <source>
        <dbReference type="ARBA" id="ARBA00022777"/>
    </source>
</evidence>
<dbReference type="Gene3D" id="1.10.510.10">
    <property type="entry name" value="Transferase(Phosphotransferase) domain 1"/>
    <property type="match status" value="1"/>
</dbReference>
<dbReference type="Proteomes" id="UP000199657">
    <property type="component" value="Unassembled WGS sequence"/>
</dbReference>
<evidence type="ECO:0000256" key="15">
    <source>
        <dbReference type="HAMAP-Rule" id="MF_00521"/>
    </source>
</evidence>
<dbReference type="InterPro" id="IPR022826">
    <property type="entry name" value="KDO_kinase"/>
</dbReference>
<dbReference type="GO" id="GO:0005886">
    <property type="term" value="C:plasma membrane"/>
    <property type="evidence" value="ECO:0007669"/>
    <property type="project" value="UniProtKB-SubCell"/>
</dbReference>
<dbReference type="NCBIfam" id="NF002475">
    <property type="entry name" value="PRK01723.1"/>
    <property type="match status" value="1"/>
</dbReference>
<dbReference type="UniPathway" id="UPA00958"/>
<reference evidence="16 17" key="1">
    <citation type="submission" date="2016-10" db="EMBL/GenBank/DDBJ databases">
        <authorList>
            <person name="de Groot N.N."/>
        </authorList>
    </citation>
    <scope>NUCLEOTIDE SEQUENCE [LARGE SCALE GENOMIC DNA]</scope>
    <source>
        <strain evidence="16 17">CGMCC 1.6291</strain>
    </source>
</reference>
<evidence type="ECO:0000256" key="10">
    <source>
        <dbReference type="ARBA" id="ARBA00022840"/>
    </source>
</evidence>
<organism evidence="16 17">
    <name type="scientific">Aquisalimonas asiatica</name>
    <dbReference type="NCBI Taxonomy" id="406100"/>
    <lineage>
        <taxon>Bacteria</taxon>
        <taxon>Pseudomonadati</taxon>
        <taxon>Pseudomonadota</taxon>
        <taxon>Gammaproteobacteria</taxon>
        <taxon>Chromatiales</taxon>
        <taxon>Ectothiorhodospiraceae</taxon>
        <taxon>Aquisalimonas</taxon>
    </lineage>
</organism>
<dbReference type="EMBL" id="FOEG01000012">
    <property type="protein sequence ID" value="SEP14679.1"/>
    <property type="molecule type" value="Genomic_DNA"/>
</dbReference>
<comment type="catalytic activity">
    <reaction evidence="14 15">
        <text>an alpha-Kdo-(2-&gt;6)-lipid IVA + ATP = a 4-O-phospho-alpha-Kdo-(2-&gt;6)-lipid IVA + ADP + H(+)</text>
        <dbReference type="Rhea" id="RHEA:74271"/>
        <dbReference type="ChEBI" id="CHEBI:15378"/>
        <dbReference type="ChEBI" id="CHEBI:30616"/>
        <dbReference type="ChEBI" id="CHEBI:176428"/>
        <dbReference type="ChEBI" id="CHEBI:193140"/>
        <dbReference type="ChEBI" id="CHEBI:456216"/>
        <dbReference type="EC" id="2.7.1.166"/>
    </reaction>
</comment>
<keyword evidence="12 15" id="KW-0472">Membrane</keyword>
<keyword evidence="17" id="KW-1185">Reference proteome</keyword>
<feature type="active site" evidence="15">
    <location>
        <position position="149"/>
    </location>
</feature>
<dbReference type="AlphaFoldDB" id="A0A1H8VH11"/>
<proteinExistence type="inferred from homology"/>
<comment type="similarity">
    <text evidence="3 15">Belongs to the protein kinase superfamily. KdkA/RfaP family.</text>
</comment>
<dbReference type="GO" id="GO:0016301">
    <property type="term" value="F:kinase activity"/>
    <property type="evidence" value="ECO:0007669"/>
    <property type="project" value="UniProtKB-KW"/>
</dbReference>
<comment type="function">
    <text evidence="15">Catalyzes the ATP-dependent phosphorylation of the 3-deoxy-D-manno-octulosonic acid (Kdo) residue in Kdo-lipid IV(A) at the 4-OH position.</text>
</comment>
<dbReference type="GO" id="GO:0005524">
    <property type="term" value="F:ATP binding"/>
    <property type="evidence" value="ECO:0007669"/>
    <property type="project" value="UniProtKB-UniRule"/>
</dbReference>
<dbReference type="SUPFAM" id="SSF56112">
    <property type="entry name" value="Protein kinase-like (PK-like)"/>
    <property type="match status" value="1"/>
</dbReference>
<evidence type="ECO:0000313" key="17">
    <source>
        <dbReference type="Proteomes" id="UP000199657"/>
    </source>
</evidence>
<evidence type="ECO:0000256" key="11">
    <source>
        <dbReference type="ARBA" id="ARBA00022985"/>
    </source>
</evidence>
<keyword evidence="6 15" id="KW-0997">Cell inner membrane</keyword>
<evidence type="ECO:0000256" key="12">
    <source>
        <dbReference type="ARBA" id="ARBA00023136"/>
    </source>
</evidence>
<comment type="pathway">
    <text evidence="2 15">Bacterial outer membrane biogenesis; LPS core biosynthesis.</text>
</comment>
<evidence type="ECO:0000256" key="5">
    <source>
        <dbReference type="ARBA" id="ARBA00022475"/>
    </source>
</evidence>
<dbReference type="InterPro" id="IPR011009">
    <property type="entry name" value="Kinase-like_dom_sf"/>
</dbReference>
<keyword evidence="10 15" id="KW-0067">ATP-binding</keyword>